<evidence type="ECO:0000313" key="1">
    <source>
        <dbReference type="EMBL" id="APW36557.1"/>
    </source>
</evidence>
<dbReference type="PANTHER" id="PTHR38031:SF1">
    <property type="entry name" value="SULFUR CARRIER PROTEIN CYSO"/>
    <property type="match status" value="1"/>
</dbReference>
<evidence type="ECO:0000313" key="2">
    <source>
        <dbReference type="Proteomes" id="UP000186609"/>
    </source>
</evidence>
<dbReference type="Pfam" id="PF02597">
    <property type="entry name" value="ThiS"/>
    <property type="match status" value="1"/>
</dbReference>
<name>A0A1P8JS16_9BURK</name>
<dbReference type="InterPro" id="IPR052045">
    <property type="entry name" value="Sulfur_Carrier/Prot_Modifier"/>
</dbReference>
<protein>
    <submittedName>
        <fullName evidence="1">Thiamine biosynthesis protein ThiS</fullName>
    </submittedName>
</protein>
<sequence>MGEATVTVEFAASLRRHVDCAPQQVAAGPLRAVLETALQAAPQLGAYVFDDQRHIRQHVAVFVNREMLRDRVRLDQPLVPGDRVLVIQALTGG</sequence>
<dbReference type="SUPFAM" id="SSF54285">
    <property type="entry name" value="MoaD/ThiS"/>
    <property type="match status" value="1"/>
</dbReference>
<dbReference type="InterPro" id="IPR012675">
    <property type="entry name" value="Beta-grasp_dom_sf"/>
</dbReference>
<keyword evidence="2" id="KW-1185">Reference proteome</keyword>
<dbReference type="AlphaFoldDB" id="A0A1P8JS16"/>
<dbReference type="STRING" id="1842727.RD110_04490"/>
<dbReference type="InterPro" id="IPR016155">
    <property type="entry name" value="Mopterin_synth/thiamin_S_b"/>
</dbReference>
<dbReference type="EMBL" id="CP019236">
    <property type="protein sequence ID" value="APW36557.1"/>
    <property type="molecule type" value="Genomic_DNA"/>
</dbReference>
<organism evidence="1 2">
    <name type="scientific">Rhodoferax koreensis</name>
    <dbReference type="NCBI Taxonomy" id="1842727"/>
    <lineage>
        <taxon>Bacteria</taxon>
        <taxon>Pseudomonadati</taxon>
        <taxon>Pseudomonadota</taxon>
        <taxon>Betaproteobacteria</taxon>
        <taxon>Burkholderiales</taxon>
        <taxon>Comamonadaceae</taxon>
        <taxon>Rhodoferax</taxon>
    </lineage>
</organism>
<dbReference type="Gene3D" id="3.10.20.30">
    <property type="match status" value="1"/>
</dbReference>
<dbReference type="InterPro" id="IPR003749">
    <property type="entry name" value="ThiS/MoaD-like"/>
</dbReference>
<dbReference type="OrthoDB" id="6894792at2"/>
<dbReference type="KEGG" id="rhy:RD110_04490"/>
<gene>
    <name evidence="1" type="ORF">RD110_04490</name>
</gene>
<dbReference type="CDD" id="cd17040">
    <property type="entry name" value="Ubl_MoaD_like"/>
    <property type="match status" value="1"/>
</dbReference>
<dbReference type="PANTHER" id="PTHR38031">
    <property type="entry name" value="SULFUR CARRIER PROTEIN SLR0821-RELATED"/>
    <property type="match status" value="1"/>
</dbReference>
<dbReference type="Proteomes" id="UP000186609">
    <property type="component" value="Chromosome"/>
</dbReference>
<reference evidence="1 2" key="1">
    <citation type="submission" date="2017-01" db="EMBL/GenBank/DDBJ databases">
        <authorList>
            <person name="Mah S.A."/>
            <person name="Swanson W.J."/>
            <person name="Moy G.W."/>
            <person name="Vacquier V.D."/>
        </authorList>
    </citation>
    <scope>NUCLEOTIDE SEQUENCE [LARGE SCALE GENOMIC DNA]</scope>
    <source>
        <strain evidence="1 2">DCY110</strain>
    </source>
</reference>
<accession>A0A1P8JS16</accession>
<proteinExistence type="predicted"/>